<comment type="caution">
    <text evidence="1">The sequence shown here is derived from an EMBL/GenBank/DDBJ whole genome shotgun (WGS) entry which is preliminary data.</text>
</comment>
<dbReference type="Proteomes" id="UP000530403">
    <property type="component" value="Unassembled WGS sequence"/>
</dbReference>
<protein>
    <submittedName>
        <fullName evidence="1">Uncharacterized protein</fullName>
    </submittedName>
</protein>
<organism evidence="1 2">
    <name type="scientific">Streptomyces fulvorobeus</name>
    <dbReference type="NCBI Taxonomy" id="284028"/>
    <lineage>
        <taxon>Bacteria</taxon>
        <taxon>Bacillati</taxon>
        <taxon>Actinomycetota</taxon>
        <taxon>Actinomycetes</taxon>
        <taxon>Kitasatosporales</taxon>
        <taxon>Streptomycetaceae</taxon>
        <taxon>Streptomyces</taxon>
    </lineage>
</organism>
<evidence type="ECO:0000313" key="2">
    <source>
        <dbReference type="Proteomes" id="UP000530403"/>
    </source>
</evidence>
<proteinExistence type="predicted"/>
<evidence type="ECO:0000313" key="1">
    <source>
        <dbReference type="EMBL" id="NYE40016.1"/>
    </source>
</evidence>
<name>A0A7Y9KSN7_9ACTN</name>
<reference evidence="1 2" key="1">
    <citation type="submission" date="2020-07" db="EMBL/GenBank/DDBJ databases">
        <title>Sequencing the genomes of 1000 actinobacteria strains.</title>
        <authorList>
            <person name="Klenk H.-P."/>
        </authorList>
    </citation>
    <scope>NUCLEOTIDE SEQUENCE [LARGE SCALE GENOMIC DNA]</scope>
    <source>
        <strain evidence="1 2">DSM 41455</strain>
    </source>
</reference>
<accession>A0A7Y9KSN7</accession>
<dbReference type="EMBL" id="JACCCF010000001">
    <property type="protein sequence ID" value="NYE40016.1"/>
    <property type="molecule type" value="Genomic_DNA"/>
</dbReference>
<sequence length="56" mass="5872">MLAPPSPDDPQPVASAAAPALRTVLRRVLMVLLVRGLLMVAARTRIVKQPGGVFPG</sequence>
<dbReference type="AlphaFoldDB" id="A0A7Y9KSN7"/>
<gene>
    <name evidence="1" type="ORF">HEB29_001027</name>
</gene>